<protein>
    <submittedName>
        <fullName evidence="1">Uncharacterized protein</fullName>
    </submittedName>
</protein>
<dbReference type="RefSeq" id="WP_207576205.1">
    <property type="nucleotide sequence ID" value="NZ_JAFNME010000048.1"/>
</dbReference>
<keyword evidence="2" id="KW-1185">Reference proteome</keyword>
<proteinExistence type="predicted"/>
<feature type="non-terminal residue" evidence="1">
    <location>
        <position position="1"/>
    </location>
</feature>
<sequence>PASARLSASMIWLSVKRDFFIVEILLWRHLLLKTLVLRGDYPIKKTAVIRKNPAVFCVWQAL</sequence>
<evidence type="ECO:0000313" key="1">
    <source>
        <dbReference type="EMBL" id="MBO1250823.1"/>
    </source>
</evidence>
<organism evidence="1 2">
    <name type="scientific">Comamonas denitrificans</name>
    <dbReference type="NCBI Taxonomy" id="117506"/>
    <lineage>
        <taxon>Bacteria</taxon>
        <taxon>Pseudomonadati</taxon>
        <taxon>Pseudomonadota</taxon>
        <taxon>Betaproteobacteria</taxon>
        <taxon>Burkholderiales</taxon>
        <taxon>Comamonadaceae</taxon>
        <taxon>Comamonas</taxon>
    </lineage>
</organism>
<comment type="caution">
    <text evidence="1">The sequence shown here is derived from an EMBL/GenBank/DDBJ whole genome shotgun (WGS) entry which is preliminary data.</text>
</comment>
<dbReference type="EMBL" id="JAFNME010000048">
    <property type="protein sequence ID" value="MBO1250823.1"/>
    <property type="molecule type" value="Genomic_DNA"/>
</dbReference>
<dbReference type="Proteomes" id="UP000664731">
    <property type="component" value="Unassembled WGS sequence"/>
</dbReference>
<gene>
    <name evidence="1" type="ORF">J1777_13505</name>
</gene>
<reference evidence="1" key="1">
    <citation type="submission" date="2021-03" db="EMBL/GenBank/DDBJ databases">
        <title>Comamonas denitrificans.</title>
        <authorList>
            <person name="Finster K."/>
        </authorList>
    </citation>
    <scope>NUCLEOTIDE SEQUENCE</scope>
    <source>
        <strain evidence="1">MM2021_4</strain>
    </source>
</reference>
<dbReference type="AlphaFoldDB" id="A0A939H2T7"/>
<name>A0A939H2T7_9BURK</name>
<accession>A0A939H2T7</accession>
<evidence type="ECO:0000313" key="2">
    <source>
        <dbReference type="Proteomes" id="UP000664731"/>
    </source>
</evidence>